<dbReference type="SUPFAM" id="SSF55729">
    <property type="entry name" value="Acyl-CoA N-acyltransferases (Nat)"/>
    <property type="match status" value="1"/>
</dbReference>
<dbReference type="Proteomes" id="UP000663852">
    <property type="component" value="Unassembled WGS sequence"/>
</dbReference>
<accession>A0A814CLG9</accession>
<organism evidence="2 5">
    <name type="scientific">Adineta ricciae</name>
    <name type="common">Rotifer</name>
    <dbReference type="NCBI Taxonomy" id="249248"/>
    <lineage>
        <taxon>Eukaryota</taxon>
        <taxon>Metazoa</taxon>
        <taxon>Spiralia</taxon>
        <taxon>Gnathifera</taxon>
        <taxon>Rotifera</taxon>
        <taxon>Eurotatoria</taxon>
        <taxon>Bdelloidea</taxon>
        <taxon>Adinetida</taxon>
        <taxon>Adinetidae</taxon>
        <taxon>Adineta</taxon>
    </lineage>
</organism>
<gene>
    <name evidence="2" type="ORF">EDS130_LOCUS11966</name>
    <name evidence="3" type="ORF">XAT740_LOCUS15840</name>
</gene>
<evidence type="ECO:0000259" key="1">
    <source>
        <dbReference type="Pfam" id="PF13673"/>
    </source>
</evidence>
<dbReference type="EMBL" id="CAJNOR010000993">
    <property type="protein sequence ID" value="CAF1052343.1"/>
    <property type="molecule type" value="Genomic_DNA"/>
</dbReference>
<dbReference type="PANTHER" id="PTHR20905:SF1">
    <property type="entry name" value="AT07410P-RELATED"/>
    <property type="match status" value="1"/>
</dbReference>
<dbReference type="GO" id="GO:0008080">
    <property type="term" value="F:N-acetyltransferase activity"/>
    <property type="evidence" value="ECO:0007669"/>
    <property type="project" value="TreeGrafter"/>
</dbReference>
<dbReference type="Pfam" id="PF13673">
    <property type="entry name" value="Acetyltransf_10"/>
    <property type="match status" value="1"/>
</dbReference>
<protein>
    <recommendedName>
        <fullName evidence="1">N-acetyltransferase domain-containing protein</fullName>
    </recommendedName>
</protein>
<proteinExistence type="predicted"/>
<feature type="domain" description="N-acetyltransferase" evidence="1">
    <location>
        <begin position="127"/>
        <end position="189"/>
    </location>
</feature>
<evidence type="ECO:0000313" key="5">
    <source>
        <dbReference type="Proteomes" id="UP000663852"/>
    </source>
</evidence>
<dbReference type="AlphaFoldDB" id="A0A814CLG9"/>
<reference evidence="2" key="1">
    <citation type="submission" date="2021-02" db="EMBL/GenBank/DDBJ databases">
        <authorList>
            <person name="Nowell W R."/>
        </authorList>
    </citation>
    <scope>NUCLEOTIDE SEQUENCE</scope>
</reference>
<dbReference type="Proteomes" id="UP000663828">
    <property type="component" value="Unassembled WGS sequence"/>
</dbReference>
<dbReference type="EMBL" id="CAJNOJ010000044">
    <property type="protein sequence ID" value="CAF0943808.1"/>
    <property type="molecule type" value="Genomic_DNA"/>
</dbReference>
<dbReference type="OrthoDB" id="2115692at2759"/>
<dbReference type="Gene3D" id="3.40.630.30">
    <property type="match status" value="1"/>
</dbReference>
<dbReference type="InterPro" id="IPR000182">
    <property type="entry name" value="GNAT_dom"/>
</dbReference>
<sequence>MASLATSSNIKIVPLVSEYRQAVVNLLMSSFFIQEPLNAQLQFDIPHEPLTWIDYLVDESLRTECSFVAIDTTSSYPSVIGVILNGISDRTRKEKDIIVESEKLNFILSLFDKVSNGSDLFELYKTDRLFHFDIINVDEHQRRQNISGRLIETSEEKARQLDLKAAFVICSSLYSRKAFERRHYAVINEILYAIHGNGRLNDMGEHDRCSLLAKRL</sequence>
<comment type="caution">
    <text evidence="2">The sequence shown here is derived from an EMBL/GenBank/DDBJ whole genome shotgun (WGS) entry which is preliminary data.</text>
</comment>
<evidence type="ECO:0000313" key="4">
    <source>
        <dbReference type="Proteomes" id="UP000663828"/>
    </source>
</evidence>
<evidence type="ECO:0000313" key="3">
    <source>
        <dbReference type="EMBL" id="CAF1052343.1"/>
    </source>
</evidence>
<name>A0A814CLG9_ADIRI</name>
<dbReference type="InterPro" id="IPR016181">
    <property type="entry name" value="Acyl_CoA_acyltransferase"/>
</dbReference>
<evidence type="ECO:0000313" key="2">
    <source>
        <dbReference type="EMBL" id="CAF0943808.1"/>
    </source>
</evidence>
<dbReference type="PANTHER" id="PTHR20905">
    <property type="entry name" value="N-ACETYLTRANSFERASE-RELATED"/>
    <property type="match status" value="1"/>
</dbReference>
<keyword evidence="4" id="KW-1185">Reference proteome</keyword>